<dbReference type="AlphaFoldDB" id="A0A1D7UAX1"/>
<proteinExistence type="predicted"/>
<gene>
    <name evidence="1" type="ORF">BHK69_15840</name>
</gene>
<evidence type="ECO:0000313" key="2">
    <source>
        <dbReference type="Proteomes" id="UP000094969"/>
    </source>
</evidence>
<keyword evidence="2" id="KW-1185">Reference proteome</keyword>
<dbReference type="Proteomes" id="UP000094969">
    <property type="component" value="Chromosome"/>
</dbReference>
<dbReference type="RefSeq" id="WP_069693702.1">
    <property type="nucleotide sequence ID" value="NZ_CP017147.1"/>
</dbReference>
<evidence type="ECO:0000313" key="1">
    <source>
        <dbReference type="EMBL" id="AOO84516.1"/>
    </source>
</evidence>
<dbReference type="OrthoDB" id="120749at2"/>
<name>A0A1D7UAX1_9HYPH</name>
<protein>
    <submittedName>
        <fullName evidence="1">Uncharacterized protein</fullName>
    </submittedName>
</protein>
<reference evidence="1 2" key="1">
    <citation type="journal article" date="2015" name="Antonie Van Leeuwenhoek">
        <title>Bosea vaviloviae sp. nov., a new species of slow-growing rhizobia isolated from nodules of the relict species Vavilovia formosa (Stev.) Fed.</title>
        <authorList>
            <person name="Safronova V.I."/>
            <person name="Kuznetsova I.G."/>
            <person name="Sazanova A.L."/>
            <person name="Kimeklis A.K."/>
            <person name="Belimov A.A."/>
            <person name="Andronov E.E."/>
            <person name="Pinaev A.G."/>
            <person name="Chizhevskaya E.P."/>
            <person name="Pukhaev A.R."/>
            <person name="Popov K.P."/>
            <person name="Willems A."/>
            <person name="Tikhonovich I.A."/>
        </authorList>
    </citation>
    <scope>NUCLEOTIDE SEQUENCE [LARGE SCALE GENOMIC DNA]</scope>
    <source>
        <strain evidence="1 2">Vaf18</strain>
    </source>
</reference>
<sequence length="99" mass="10975">MRMMLKVSIPVETGNKSIVDGTLRKTVKEFMLEFEPEAAYFVADAGLRTGYFFFDLAKSTDIPSVAETFFLNLNAAIELTPAMNAADMEAGVERAMRGR</sequence>
<accession>A0A1D7UAX1</accession>
<organism evidence="1 2">
    <name type="scientific">Bosea vaviloviae</name>
    <dbReference type="NCBI Taxonomy" id="1526658"/>
    <lineage>
        <taxon>Bacteria</taxon>
        <taxon>Pseudomonadati</taxon>
        <taxon>Pseudomonadota</taxon>
        <taxon>Alphaproteobacteria</taxon>
        <taxon>Hyphomicrobiales</taxon>
        <taxon>Boseaceae</taxon>
        <taxon>Bosea</taxon>
    </lineage>
</organism>
<dbReference type="EMBL" id="CP017147">
    <property type="protein sequence ID" value="AOO84516.1"/>
    <property type="molecule type" value="Genomic_DNA"/>
</dbReference>
<dbReference type="KEGG" id="bvv:BHK69_15840"/>